<protein>
    <submittedName>
        <fullName evidence="1">Uncharacterized protein</fullName>
    </submittedName>
</protein>
<keyword evidence="2" id="KW-1185">Reference proteome</keyword>
<organism evidence="1 2">
    <name type="scientific">Cupriavidus basilensis</name>
    <dbReference type="NCBI Taxonomy" id="68895"/>
    <lineage>
        <taxon>Bacteria</taxon>
        <taxon>Pseudomonadati</taxon>
        <taxon>Pseudomonadota</taxon>
        <taxon>Betaproteobacteria</taxon>
        <taxon>Burkholderiales</taxon>
        <taxon>Burkholderiaceae</taxon>
        <taxon>Cupriavidus</taxon>
    </lineage>
</organism>
<reference evidence="1 2" key="1">
    <citation type="journal article" date="2015" name="Genome Announc.">
        <title>Complete Genome Sequence of Cupriavidus basilensis 4G11, Isolated from the Oak Ridge Field Research Center Site.</title>
        <authorList>
            <person name="Ray J."/>
            <person name="Waters R.J."/>
            <person name="Skerker J.M."/>
            <person name="Kuehl J.V."/>
            <person name="Price M.N."/>
            <person name="Huang J."/>
            <person name="Chakraborty R."/>
            <person name="Arkin A.P."/>
            <person name="Deutschbauer A."/>
        </authorList>
    </citation>
    <scope>NUCLEOTIDE SEQUENCE [LARGE SCALE GENOMIC DNA]</scope>
    <source>
        <strain evidence="1">4G11</strain>
    </source>
</reference>
<accession>A0A0C4YET2</accession>
<evidence type="ECO:0000313" key="1">
    <source>
        <dbReference type="EMBL" id="AJG24237.1"/>
    </source>
</evidence>
<evidence type="ECO:0000313" key="2">
    <source>
        <dbReference type="Proteomes" id="UP000031843"/>
    </source>
</evidence>
<name>A0A0C4YET2_9BURK</name>
<dbReference type="AlphaFoldDB" id="A0A0C4YET2"/>
<dbReference type="Proteomes" id="UP000031843">
    <property type="component" value="Chromosome secondary"/>
</dbReference>
<dbReference type="KEGG" id="cbw:RR42_s2655"/>
<dbReference type="EMBL" id="CP010537">
    <property type="protein sequence ID" value="AJG24237.1"/>
    <property type="molecule type" value="Genomic_DNA"/>
</dbReference>
<sequence>MTGSRDISCVEVITGPQQSWQPGVHANAGIRERKNLIF</sequence>
<gene>
    <name evidence="1" type="ORF">RR42_s2655</name>
</gene>
<proteinExistence type="predicted"/>